<accession>A0ABR1MMB5</accession>
<name>A0ABR1MMB5_9PEZI</name>
<keyword evidence="1" id="KW-1133">Transmembrane helix</keyword>
<keyword evidence="1" id="KW-0472">Membrane</keyword>
<evidence type="ECO:0000313" key="2">
    <source>
        <dbReference type="EMBL" id="KAK7551670.1"/>
    </source>
</evidence>
<feature type="transmembrane region" description="Helical" evidence="1">
    <location>
        <begin position="91"/>
        <end position="114"/>
    </location>
</feature>
<gene>
    <name evidence="2" type="ORF">IWX46DRAFT_394473</name>
</gene>
<comment type="caution">
    <text evidence="2">The sequence shown here is derived from an EMBL/GenBank/DDBJ whole genome shotgun (WGS) entry which is preliminary data.</text>
</comment>
<evidence type="ECO:0000256" key="1">
    <source>
        <dbReference type="SAM" id="Phobius"/>
    </source>
</evidence>
<keyword evidence="1" id="KW-0812">Transmembrane</keyword>
<reference evidence="2 3" key="1">
    <citation type="submission" date="2024-04" db="EMBL/GenBank/DDBJ databases">
        <title>Phyllosticta paracitricarpa is synonymous to the EU quarantine fungus P. citricarpa based on phylogenomic analyses.</title>
        <authorList>
            <consortium name="Lawrence Berkeley National Laboratory"/>
            <person name="Van Ingen-Buijs V.A."/>
            <person name="Van Westerhoven A.C."/>
            <person name="Haridas S."/>
            <person name="Skiadas P."/>
            <person name="Martin F."/>
            <person name="Groenewald J.Z."/>
            <person name="Crous P.W."/>
            <person name="Seidl M.F."/>
        </authorList>
    </citation>
    <scope>NUCLEOTIDE SEQUENCE [LARGE SCALE GENOMIC DNA]</scope>
    <source>
        <strain evidence="2 3">CBS 122670</strain>
    </source>
</reference>
<dbReference type="Proteomes" id="UP001365128">
    <property type="component" value="Unassembled WGS sequence"/>
</dbReference>
<protein>
    <submittedName>
        <fullName evidence="2">Uncharacterized protein</fullName>
    </submittedName>
</protein>
<organism evidence="2 3">
    <name type="scientific">Phyllosticta citricarpa</name>
    <dbReference type="NCBI Taxonomy" id="55181"/>
    <lineage>
        <taxon>Eukaryota</taxon>
        <taxon>Fungi</taxon>
        <taxon>Dikarya</taxon>
        <taxon>Ascomycota</taxon>
        <taxon>Pezizomycotina</taxon>
        <taxon>Dothideomycetes</taxon>
        <taxon>Dothideomycetes incertae sedis</taxon>
        <taxon>Botryosphaeriales</taxon>
        <taxon>Phyllostictaceae</taxon>
        <taxon>Phyllosticta</taxon>
    </lineage>
</organism>
<proteinExistence type="predicted"/>
<dbReference type="EMBL" id="JBBPDW010000006">
    <property type="protein sequence ID" value="KAK7551670.1"/>
    <property type="molecule type" value="Genomic_DNA"/>
</dbReference>
<keyword evidence="3" id="KW-1185">Reference proteome</keyword>
<sequence>MQAVRFSARKLHPLRRPLLLSSALLQAPKPRPFTRNSQLLLVVSPANPRPQLPFLHPAATEFRSRQNGGQWQLSRFLTTERKAKWKYNAWITTRTLVICVVATVFFGVAQYGIFQERLERDRPTPREWTPLTRWIYRDARGVDDPAWSMIGMGDPVVAGRRYKECVKRLEDPEIDGQDVKKQDDFPVKLLGMGKMGKDIEAKSEPWRRGYHEVLMSLGRCAEALDTWVTDKKRLIVFPPAMVIGPENPNPLPVPPGAPEAPRVEDCRPAFAPPEDFYIKILTTKGFNARQRIEAANRLADFFVKKGRTQEADTLYQWALDIAKSAIPEGDSIINKSGIISEKAQYVTSNILSTAKEYAAHKARAGDVGQALPMLISILRARRQAPQGPEPNLNASKDNGDFVTTFLWFIRENEYPPPPPTGDEPLQRTSASLCDDAEVMTLIGEILYATSASSREKGLKWTRQAIADAELAMNIGNLDDDQRVKCRNCMLAGRHNLEKMVQQLVRIEEERAAKHGGDAAATGQSSSWWWPWGKANGKSSEQVLAELNQELLDNRHWMVRGERDAAAEEYKSMRSKNPLSGTLLFST</sequence>
<evidence type="ECO:0000313" key="3">
    <source>
        <dbReference type="Proteomes" id="UP001365128"/>
    </source>
</evidence>